<dbReference type="Proteomes" id="UP000827892">
    <property type="component" value="Chromosome II"/>
</dbReference>
<dbReference type="AlphaFoldDB" id="A0AAE9DR85"/>
<protein>
    <submittedName>
        <fullName evidence="2">Uncharacterized protein</fullName>
    </submittedName>
</protein>
<keyword evidence="1" id="KW-0175">Coiled coil</keyword>
<accession>A0AAE9DR85</accession>
<name>A0AAE9DR85_CAEBR</name>
<proteinExistence type="predicted"/>
<feature type="coiled-coil region" evidence="1">
    <location>
        <begin position="129"/>
        <end position="156"/>
    </location>
</feature>
<evidence type="ECO:0000313" key="2">
    <source>
        <dbReference type="EMBL" id="ULU09047.1"/>
    </source>
</evidence>
<sequence length="180" mass="20819">MVYGMSIISSRLLLEFVDVLNVPPIKNPTVSLVVWHIGVVQLLAEHLVTMVDTTMTLQLEEAEAGQRVVRVVLDHQDLQGSLELMEILETTGRREIQELQDKMLLVMSLQLPQTFVSIAQLVHQDHLEGQDLKDQMENQEHLVAQEETRYQDLQDHQGHKVHQERMDYQVTLELLEHQDK</sequence>
<reference evidence="2 3" key="1">
    <citation type="submission" date="2022-05" db="EMBL/GenBank/DDBJ databases">
        <title>Chromosome-level reference genomes for two strains of Caenorhabditis briggsae: an improved platform for comparative genomics.</title>
        <authorList>
            <person name="Stevens L."/>
            <person name="Andersen E.C."/>
        </authorList>
    </citation>
    <scope>NUCLEOTIDE SEQUENCE [LARGE SCALE GENOMIC DNA]</scope>
    <source>
        <strain evidence="2">QX1410_ONT</strain>
        <tissue evidence="2">Whole-organism</tissue>
    </source>
</reference>
<organism evidence="2 3">
    <name type="scientific">Caenorhabditis briggsae</name>
    <dbReference type="NCBI Taxonomy" id="6238"/>
    <lineage>
        <taxon>Eukaryota</taxon>
        <taxon>Metazoa</taxon>
        <taxon>Ecdysozoa</taxon>
        <taxon>Nematoda</taxon>
        <taxon>Chromadorea</taxon>
        <taxon>Rhabditida</taxon>
        <taxon>Rhabditina</taxon>
        <taxon>Rhabditomorpha</taxon>
        <taxon>Rhabditoidea</taxon>
        <taxon>Rhabditidae</taxon>
        <taxon>Peloderinae</taxon>
        <taxon>Caenorhabditis</taxon>
    </lineage>
</organism>
<dbReference type="EMBL" id="CP090892">
    <property type="protein sequence ID" value="ULU09047.1"/>
    <property type="molecule type" value="Genomic_DNA"/>
</dbReference>
<evidence type="ECO:0000256" key="1">
    <source>
        <dbReference type="SAM" id="Coils"/>
    </source>
</evidence>
<gene>
    <name evidence="2" type="ORF">L3Y34_019915</name>
</gene>
<evidence type="ECO:0000313" key="3">
    <source>
        <dbReference type="Proteomes" id="UP000827892"/>
    </source>
</evidence>